<dbReference type="EMBL" id="FMJE01000007">
    <property type="protein sequence ID" value="SCM83459.1"/>
    <property type="molecule type" value="Genomic_DNA"/>
</dbReference>
<dbReference type="PANTHER" id="PTHR30388:SF6">
    <property type="entry name" value="XANTHINE DEHYDROGENASE SUBUNIT A-RELATED"/>
    <property type="match status" value="1"/>
</dbReference>
<dbReference type="InterPro" id="IPR036291">
    <property type="entry name" value="NAD(P)-bd_dom_sf"/>
</dbReference>
<accession>A0A212M1C6</accession>
<evidence type="ECO:0000259" key="1">
    <source>
        <dbReference type="Pfam" id="PF13478"/>
    </source>
</evidence>
<dbReference type="PANTHER" id="PTHR30388">
    <property type="entry name" value="ALDEHYDE OXIDOREDUCTASE MOLYBDENUM COFACTOR ASSEMBLY PROTEIN"/>
    <property type="match status" value="1"/>
</dbReference>
<gene>
    <name evidence="2" type="ORF">KL86SPO_70317</name>
</gene>
<name>A0A212M1C6_9FIRM</name>
<dbReference type="RefSeq" id="WP_288185882.1">
    <property type="nucleotide sequence ID" value="NZ_LT608335.1"/>
</dbReference>
<organism evidence="2">
    <name type="scientific">uncultured Sporomusa sp</name>
    <dbReference type="NCBI Taxonomy" id="307249"/>
    <lineage>
        <taxon>Bacteria</taxon>
        <taxon>Bacillati</taxon>
        <taxon>Bacillota</taxon>
        <taxon>Negativicutes</taxon>
        <taxon>Selenomonadales</taxon>
        <taxon>Sporomusaceae</taxon>
        <taxon>Sporomusa</taxon>
        <taxon>environmental samples</taxon>
    </lineage>
</organism>
<evidence type="ECO:0000313" key="2">
    <source>
        <dbReference type="EMBL" id="SCM83459.1"/>
    </source>
</evidence>
<dbReference type="Pfam" id="PF13478">
    <property type="entry name" value="XdhC_C"/>
    <property type="match status" value="1"/>
</dbReference>
<proteinExistence type="predicted"/>
<reference evidence="2" key="1">
    <citation type="submission" date="2016-08" db="EMBL/GenBank/DDBJ databases">
        <authorList>
            <person name="Seilhamer J.J."/>
        </authorList>
    </citation>
    <scope>NUCLEOTIDE SEQUENCE</scope>
    <source>
        <strain evidence="2">86</strain>
    </source>
</reference>
<dbReference type="SUPFAM" id="SSF51735">
    <property type="entry name" value="NAD(P)-binding Rossmann-fold domains"/>
    <property type="match status" value="1"/>
</dbReference>
<protein>
    <submittedName>
        <fullName evidence="2">Xanthine dehydrogenase accessory factor</fullName>
    </submittedName>
</protein>
<sequence length="261" mass="28696">MDKDILFKLAECAQQAQPADIITLVGTPPDKHNAAGSTLVITADYTGGRLIDEAFTRLVIDKVTATATHWTKPLLFEITYAGNQYRLFWDKLSRRRSALVLGAGHISQPLTEFLAKVGYAVTVVDDRPDFANQARFPQAEQVVCRQFGRALTELALAGFGAIIIVTRGHRSDMECIRAVITQPAAYIGMIGSQGRVRGAMKTLLEEGFDREAVDRLRAPIGLDIGAETPEEIALSIVAEMVAVDRNANCRPLSDKWRYKHG</sequence>
<dbReference type="AlphaFoldDB" id="A0A212M1C6"/>
<dbReference type="Gene3D" id="3.40.50.720">
    <property type="entry name" value="NAD(P)-binding Rossmann-like Domain"/>
    <property type="match status" value="1"/>
</dbReference>
<dbReference type="InterPro" id="IPR052698">
    <property type="entry name" value="MoCofactor_Util/Proc"/>
</dbReference>
<dbReference type="InterPro" id="IPR027051">
    <property type="entry name" value="XdhC_Rossmann_dom"/>
</dbReference>
<feature type="domain" description="XdhC Rossmann" evidence="1">
    <location>
        <begin position="99"/>
        <end position="240"/>
    </location>
</feature>